<dbReference type="InterPro" id="IPR013785">
    <property type="entry name" value="Aldolase_TIM"/>
</dbReference>
<dbReference type="Proteomes" id="UP000533080">
    <property type="component" value="Unassembled WGS sequence"/>
</dbReference>
<organism evidence="1 2">
    <name type="scientific">Myxococcus xanthus</name>
    <dbReference type="NCBI Taxonomy" id="34"/>
    <lineage>
        <taxon>Bacteria</taxon>
        <taxon>Pseudomonadati</taxon>
        <taxon>Myxococcota</taxon>
        <taxon>Myxococcia</taxon>
        <taxon>Myxococcales</taxon>
        <taxon>Cystobacterineae</taxon>
        <taxon>Myxococcaceae</taxon>
        <taxon>Myxococcus</taxon>
    </lineage>
</organism>
<dbReference type="GO" id="GO:0006520">
    <property type="term" value="P:amino acid metabolic process"/>
    <property type="evidence" value="ECO:0007669"/>
    <property type="project" value="InterPro"/>
</dbReference>
<dbReference type="NCBIfam" id="NF011649">
    <property type="entry name" value="PRK15067.1"/>
    <property type="match status" value="1"/>
</dbReference>
<proteinExistence type="predicted"/>
<dbReference type="GO" id="GO:0008851">
    <property type="term" value="F:ethanolamine ammonia-lyase activity"/>
    <property type="evidence" value="ECO:0007669"/>
    <property type="project" value="UniProtKB-EC"/>
</dbReference>
<dbReference type="RefSeq" id="WP_171442828.1">
    <property type="nucleotide sequence ID" value="NZ_JABFNS010000067.1"/>
</dbReference>
<accession>A0A7Y4IK98</accession>
<dbReference type="AlphaFoldDB" id="A0A7Y4IK98"/>
<dbReference type="GO" id="GO:0005829">
    <property type="term" value="C:cytosol"/>
    <property type="evidence" value="ECO:0007669"/>
    <property type="project" value="TreeGrafter"/>
</dbReference>
<dbReference type="PANTHER" id="PTHR39329:SF1">
    <property type="entry name" value="ETHANOLAMINE AMMONIA-LYASE LARGE SUBUNIT"/>
    <property type="match status" value="1"/>
</dbReference>
<dbReference type="Pfam" id="PF05985">
    <property type="entry name" value="EutC"/>
    <property type="match status" value="1"/>
</dbReference>
<reference evidence="1 2" key="1">
    <citation type="submission" date="2020-05" db="EMBL/GenBank/DDBJ databases">
        <authorList>
            <person name="Whitworth D."/>
        </authorList>
    </citation>
    <scope>NUCLEOTIDE SEQUENCE [LARGE SCALE GENOMIC DNA]</scope>
    <source>
        <strain evidence="1 2">AM005</strain>
    </source>
</reference>
<dbReference type="Gene3D" id="2.30.170.30">
    <property type="entry name" value="ethanolamine ammonia-lyase heavy chain domain like"/>
    <property type="match status" value="1"/>
</dbReference>
<dbReference type="Gene3D" id="1.10.220.70">
    <property type="entry name" value="lyase"/>
    <property type="match status" value="1"/>
</dbReference>
<dbReference type="PANTHER" id="PTHR39329">
    <property type="entry name" value="ETHANOLAMINE AMMONIA-LYASE HEAVY CHAIN"/>
    <property type="match status" value="1"/>
</dbReference>
<dbReference type="GO" id="GO:0009350">
    <property type="term" value="C:ethanolamine ammonia-lyase complex"/>
    <property type="evidence" value="ECO:0007669"/>
    <property type="project" value="TreeGrafter"/>
</dbReference>
<dbReference type="InterPro" id="IPR044941">
    <property type="entry name" value="EutB_N_sf"/>
</dbReference>
<protein>
    <submittedName>
        <fullName evidence="1">Ethanolamine ammonia-lyase subunit EutB</fullName>
        <ecNumber evidence="1">4.3.1.7</ecNumber>
    </submittedName>
</protein>
<dbReference type="EC" id="4.3.1.7" evidence="1"/>
<name>A0A7Y4IK98_MYXXA</name>
<evidence type="ECO:0000313" key="2">
    <source>
        <dbReference type="Proteomes" id="UP000533080"/>
    </source>
</evidence>
<comment type="caution">
    <text evidence="1">The sequence shown here is derived from an EMBL/GenBank/DDBJ whole genome shotgun (WGS) entry which is preliminary data.</text>
</comment>
<dbReference type="InterPro" id="IPR042251">
    <property type="entry name" value="EutC_C"/>
</dbReference>
<dbReference type="Gene3D" id="3.40.50.11240">
    <property type="entry name" value="Ethanolamine ammonia-lyase light chain (EutC)"/>
    <property type="match status" value="1"/>
</dbReference>
<dbReference type="Pfam" id="PF06751">
    <property type="entry name" value="EutB"/>
    <property type="match status" value="1"/>
</dbReference>
<keyword evidence="1" id="KW-0456">Lyase</keyword>
<sequence length="774" mass="84058">MHLDPRFLLHRRAVLTAMVGGAAASVLGCRRKPTSTPTPGGVYIPDVKPGEDVFGYVQRLRGGFDDVLYKQVLGAANTFKEGDALVGVAAADENSRANARRLLGHTRLADVRRYPLHQDALHALSLEAEDSQAAALTADWTLGRLRTFLLESDEAAIHAIGPGLGSDAIGCVVKLMSDAELIALGSKVFNPLPGSKVGARGYMGARIQPNSPTDNVDDIRWQVFDGFSYAVGDVVLGCNPVSSTPESVAAIESALLEVLVTFGLTDVLPHCVLSHIDVQAEVERRQPGTTGVWFQSIAGSDSANATFDISVEKMLAYADGRTGPYGLYFETGQGADFTNGHGNGYDMVLHESRKYGFARALSQRVSRARQGAAPWVHLNDVAGFIGPEVFRTREQLVRCCLEDIAMGKLHGLTIGLDICSTLHMDVSLDDLDWCIERIMPANPAYLMALPTKNDPMLGYLTTGFQDHVRIREQFGYKVDDRMWAFFQRLGVIDAEGKPTRHFGDPVWVYLQYLRAKGDSRPEADIRADAEQQLSAIRARGVPMARGHGTHPWDLEPALDAELRRVYADSKKSLWTELTPAFITTVPEGVRLVSKSQDRTEYILHPETGEQLDAASLEAVRAMRARHAGRYDVQLMVSDGLNALAIMDEGQLAPYLEALRAALLAAGYQPGPEHLVLTSGRVRAGYRVGEALYAGLEDAARHRGIIHVIGERPGTGHHTFSAYITAPPGAVWSQPGKVDHNITRVVSGVALTAYAPSLAAPETVRLLQQLAPRGG</sequence>
<dbReference type="PROSITE" id="PS51257">
    <property type="entry name" value="PROKAR_LIPOPROTEIN"/>
    <property type="match status" value="1"/>
</dbReference>
<dbReference type="GO" id="GO:0046336">
    <property type="term" value="P:ethanolamine catabolic process"/>
    <property type="evidence" value="ECO:0007669"/>
    <property type="project" value="TreeGrafter"/>
</dbReference>
<dbReference type="InterPro" id="IPR010628">
    <property type="entry name" value="EutB"/>
</dbReference>
<dbReference type="InterPro" id="IPR044939">
    <property type="entry name" value="EutB_dom_2_sf"/>
</dbReference>
<evidence type="ECO:0000313" key="1">
    <source>
        <dbReference type="EMBL" id="NOJ80676.1"/>
    </source>
</evidence>
<dbReference type="EMBL" id="JABFNT010000064">
    <property type="protein sequence ID" value="NOJ80676.1"/>
    <property type="molecule type" value="Genomic_DNA"/>
</dbReference>
<dbReference type="Gene3D" id="3.20.20.70">
    <property type="entry name" value="Aldolase class I"/>
    <property type="match status" value="1"/>
</dbReference>
<dbReference type="InterPro" id="IPR009246">
    <property type="entry name" value="EutC"/>
</dbReference>
<gene>
    <name evidence="1" type="primary">eutB</name>
    <name evidence="1" type="ORF">HNV28_20485</name>
</gene>